<keyword evidence="5" id="KW-1185">Reference proteome</keyword>
<dbReference type="SUPFAM" id="SSF54637">
    <property type="entry name" value="Thioesterase/thiol ester dehydrase-isomerase"/>
    <property type="match status" value="1"/>
</dbReference>
<dbReference type="PANTHER" id="PTHR31793:SF27">
    <property type="entry name" value="NOVEL THIOESTERASE SUPERFAMILY DOMAIN AND SAPOSIN A-TYPE DOMAIN CONTAINING PROTEIN (0610012H03RIK)"/>
    <property type="match status" value="1"/>
</dbReference>
<gene>
    <name evidence="4" type="primary">ybgC</name>
    <name evidence="4" type="ORF">GCM10023203_31840</name>
</gene>
<name>A0ABP9EHF6_9PSEU</name>
<proteinExistence type="inferred from homology"/>
<accession>A0ABP9EHF6</accession>
<dbReference type="InterPro" id="IPR050563">
    <property type="entry name" value="4-hydroxybenzoyl-CoA_TE"/>
</dbReference>
<comment type="caution">
    <text evidence="4">The sequence shown here is derived from an EMBL/GenBank/DDBJ whole genome shotgun (WGS) entry which is preliminary data.</text>
</comment>
<sequence length="158" mass="17360">MTGVDETVDPTVLHTERLRVAWADTDAGGRIHWTAVFRWAELAEHALLRRLGRDRDEAGPYPRRSTDAVYHRALEFDDEIEVRLGVAASGRTSVTFRWHITRDDELCVEGHHTVVHVGADGRAAPWPEHLRAGLSSDGLRDTGTPGSSAPASHAAPSL</sequence>
<dbReference type="CDD" id="cd00586">
    <property type="entry name" value="4HBT"/>
    <property type="match status" value="1"/>
</dbReference>
<feature type="region of interest" description="Disordered" evidence="3">
    <location>
        <begin position="128"/>
        <end position="158"/>
    </location>
</feature>
<dbReference type="EMBL" id="BAABHQ010000008">
    <property type="protein sequence ID" value="GAA4878906.1"/>
    <property type="molecule type" value="Genomic_DNA"/>
</dbReference>
<dbReference type="InterPro" id="IPR029069">
    <property type="entry name" value="HotDog_dom_sf"/>
</dbReference>
<dbReference type="Pfam" id="PF13279">
    <property type="entry name" value="4HBT_2"/>
    <property type="match status" value="1"/>
</dbReference>
<dbReference type="Proteomes" id="UP001500457">
    <property type="component" value="Unassembled WGS sequence"/>
</dbReference>
<organism evidence="4 5">
    <name type="scientific">Actinomycetospora straminea</name>
    <dbReference type="NCBI Taxonomy" id="663607"/>
    <lineage>
        <taxon>Bacteria</taxon>
        <taxon>Bacillati</taxon>
        <taxon>Actinomycetota</taxon>
        <taxon>Actinomycetes</taxon>
        <taxon>Pseudonocardiales</taxon>
        <taxon>Pseudonocardiaceae</taxon>
        <taxon>Actinomycetospora</taxon>
    </lineage>
</organism>
<feature type="compositionally biased region" description="Low complexity" evidence="3">
    <location>
        <begin position="147"/>
        <end position="158"/>
    </location>
</feature>
<protein>
    <submittedName>
        <fullName evidence="4">Tol-pal system-associated acyl-CoA thioesterase</fullName>
    </submittedName>
</protein>
<reference evidence="5" key="1">
    <citation type="journal article" date="2019" name="Int. J. Syst. Evol. Microbiol.">
        <title>The Global Catalogue of Microorganisms (GCM) 10K type strain sequencing project: providing services to taxonomists for standard genome sequencing and annotation.</title>
        <authorList>
            <consortium name="The Broad Institute Genomics Platform"/>
            <consortium name="The Broad Institute Genome Sequencing Center for Infectious Disease"/>
            <person name="Wu L."/>
            <person name="Ma J."/>
        </authorList>
    </citation>
    <scope>NUCLEOTIDE SEQUENCE [LARGE SCALE GENOMIC DNA]</scope>
    <source>
        <strain evidence="5">JCM 17983</strain>
    </source>
</reference>
<evidence type="ECO:0000313" key="5">
    <source>
        <dbReference type="Proteomes" id="UP001500457"/>
    </source>
</evidence>
<dbReference type="Gene3D" id="3.10.129.10">
    <property type="entry name" value="Hotdog Thioesterase"/>
    <property type="match status" value="1"/>
</dbReference>
<evidence type="ECO:0000256" key="1">
    <source>
        <dbReference type="ARBA" id="ARBA00005953"/>
    </source>
</evidence>
<dbReference type="PANTHER" id="PTHR31793">
    <property type="entry name" value="4-HYDROXYBENZOYL-COA THIOESTERASE FAMILY MEMBER"/>
    <property type="match status" value="1"/>
</dbReference>
<evidence type="ECO:0000256" key="2">
    <source>
        <dbReference type="ARBA" id="ARBA00022801"/>
    </source>
</evidence>
<evidence type="ECO:0000256" key="3">
    <source>
        <dbReference type="SAM" id="MobiDB-lite"/>
    </source>
</evidence>
<keyword evidence="2" id="KW-0378">Hydrolase</keyword>
<comment type="similarity">
    <text evidence="1">Belongs to the 4-hydroxybenzoyl-CoA thioesterase family.</text>
</comment>
<evidence type="ECO:0000313" key="4">
    <source>
        <dbReference type="EMBL" id="GAA4878906.1"/>
    </source>
</evidence>
<dbReference type="RefSeq" id="WP_274232338.1">
    <property type="nucleotide sequence ID" value="NZ_BAABHQ010000008.1"/>
</dbReference>